<accession>A0A8J2WUE5</accession>
<proteinExistence type="predicted"/>
<sequence length="67" mass="7368">MPAPQRRQSDGDLSPMTASRPVSRANTSTTTMHSPPPAPRMLDDHELPRPPIARNERGLGSTWYGES</sequence>
<reference evidence="2" key="1">
    <citation type="submission" date="2021-11" db="EMBL/GenBank/DDBJ databases">
        <authorList>
            <consortium name="Genoscope - CEA"/>
            <person name="William W."/>
        </authorList>
    </citation>
    <scope>NUCLEOTIDE SEQUENCE</scope>
</reference>
<name>A0A8J2WUE5_9STRA</name>
<evidence type="ECO:0000256" key="1">
    <source>
        <dbReference type="SAM" id="MobiDB-lite"/>
    </source>
</evidence>
<dbReference type="Proteomes" id="UP000789595">
    <property type="component" value="Unassembled WGS sequence"/>
</dbReference>
<keyword evidence="3" id="KW-1185">Reference proteome</keyword>
<dbReference type="AlphaFoldDB" id="A0A8J2WUE5"/>
<feature type="region of interest" description="Disordered" evidence="1">
    <location>
        <begin position="1"/>
        <end position="67"/>
    </location>
</feature>
<gene>
    <name evidence="2" type="ORF">PECAL_2P06920</name>
</gene>
<dbReference type="EMBL" id="CAKKNE010000002">
    <property type="protein sequence ID" value="CAH0367659.1"/>
    <property type="molecule type" value="Genomic_DNA"/>
</dbReference>
<feature type="compositionally biased region" description="Polar residues" evidence="1">
    <location>
        <begin position="24"/>
        <end position="33"/>
    </location>
</feature>
<comment type="caution">
    <text evidence="2">The sequence shown here is derived from an EMBL/GenBank/DDBJ whole genome shotgun (WGS) entry which is preliminary data.</text>
</comment>
<evidence type="ECO:0000313" key="2">
    <source>
        <dbReference type="EMBL" id="CAH0367659.1"/>
    </source>
</evidence>
<organism evidence="2 3">
    <name type="scientific">Pelagomonas calceolata</name>
    <dbReference type="NCBI Taxonomy" id="35677"/>
    <lineage>
        <taxon>Eukaryota</taxon>
        <taxon>Sar</taxon>
        <taxon>Stramenopiles</taxon>
        <taxon>Ochrophyta</taxon>
        <taxon>Pelagophyceae</taxon>
        <taxon>Pelagomonadales</taxon>
        <taxon>Pelagomonadaceae</taxon>
        <taxon>Pelagomonas</taxon>
    </lineage>
</organism>
<protein>
    <submittedName>
        <fullName evidence="2">Uncharacterized protein</fullName>
    </submittedName>
</protein>
<evidence type="ECO:0000313" key="3">
    <source>
        <dbReference type="Proteomes" id="UP000789595"/>
    </source>
</evidence>